<feature type="compositionally biased region" description="Basic and acidic residues" evidence="1">
    <location>
        <begin position="292"/>
        <end position="317"/>
    </location>
</feature>
<dbReference type="EnsemblMetazoa" id="AALFPA23_017236.R25122">
    <property type="protein sequence ID" value="AALFPA23_017236.P25122"/>
    <property type="gene ID" value="AALFPA23_017236"/>
</dbReference>
<proteinExistence type="predicted"/>
<dbReference type="RefSeq" id="XP_062710213.1">
    <property type="nucleotide sequence ID" value="XM_062854229.1"/>
</dbReference>
<organism evidence="2 3">
    <name type="scientific">Aedes albopictus</name>
    <name type="common">Asian tiger mosquito</name>
    <name type="synonym">Stegomyia albopicta</name>
    <dbReference type="NCBI Taxonomy" id="7160"/>
    <lineage>
        <taxon>Eukaryota</taxon>
        <taxon>Metazoa</taxon>
        <taxon>Ecdysozoa</taxon>
        <taxon>Arthropoda</taxon>
        <taxon>Hexapoda</taxon>
        <taxon>Insecta</taxon>
        <taxon>Pterygota</taxon>
        <taxon>Neoptera</taxon>
        <taxon>Endopterygota</taxon>
        <taxon>Diptera</taxon>
        <taxon>Nematocera</taxon>
        <taxon>Culicoidea</taxon>
        <taxon>Culicidae</taxon>
        <taxon>Culicinae</taxon>
        <taxon>Aedini</taxon>
        <taxon>Aedes</taxon>
        <taxon>Stegomyia</taxon>
    </lineage>
</organism>
<evidence type="ECO:0000313" key="3">
    <source>
        <dbReference type="Proteomes" id="UP000069940"/>
    </source>
</evidence>
<evidence type="ECO:0000256" key="1">
    <source>
        <dbReference type="SAM" id="MobiDB-lite"/>
    </source>
</evidence>
<feature type="compositionally biased region" description="Basic and acidic residues" evidence="1">
    <location>
        <begin position="359"/>
        <end position="369"/>
    </location>
</feature>
<feature type="region of interest" description="Disordered" evidence="1">
    <location>
        <begin position="184"/>
        <end position="245"/>
    </location>
</feature>
<dbReference type="InterPro" id="IPR032150">
    <property type="entry name" value="DUF4820"/>
</dbReference>
<keyword evidence="3" id="KW-1185">Reference proteome</keyword>
<feature type="compositionally biased region" description="Polar residues" evidence="1">
    <location>
        <begin position="381"/>
        <end position="400"/>
    </location>
</feature>
<dbReference type="Pfam" id="PF16091">
    <property type="entry name" value="DUF4820"/>
    <property type="match status" value="1"/>
</dbReference>
<reference evidence="2" key="2">
    <citation type="submission" date="2025-05" db="UniProtKB">
        <authorList>
            <consortium name="EnsemblMetazoa"/>
        </authorList>
    </citation>
    <scope>IDENTIFICATION</scope>
    <source>
        <strain evidence="2">Foshan</strain>
    </source>
</reference>
<dbReference type="Proteomes" id="UP000069940">
    <property type="component" value="Unassembled WGS sequence"/>
</dbReference>
<feature type="compositionally biased region" description="Low complexity" evidence="1">
    <location>
        <begin position="264"/>
        <end position="281"/>
    </location>
</feature>
<feature type="compositionally biased region" description="Basic residues" evidence="1">
    <location>
        <begin position="190"/>
        <end position="200"/>
    </location>
</feature>
<feature type="compositionally biased region" description="Polar residues" evidence="1">
    <location>
        <begin position="409"/>
        <end position="422"/>
    </location>
</feature>
<feature type="compositionally biased region" description="Low complexity" evidence="1">
    <location>
        <begin position="427"/>
        <end position="454"/>
    </location>
</feature>
<sequence>MSNRQTPSNDEMEIAEAKNPLADLLYDYTAQAMTTRAGNYMYHRIDACLAVVEKTAKWSLPQSPPPSEEDTSKMNISPPPLIRPLPWILFLPALIALRLVRVSLSFIALLIGKQPVYPATMVSFLQSRRRKLRALKYRGQKIQRMKRAELESEQGHEQAAKTWLDRITFPLRYIICLRAVRPGTSTNQREHHHHHHHHQRQSRDANNEVANDGDESSRANPRDETARRGKRNVHERDADDSGSSFDASVQELLEKYANEDGDSSYHMSDSASSSETDSFISGSDISATEATDVAKENDSKKAKKESNGHVTPPEKKPGVSQKPPQPKKRSSLNAANNDKSEEKPKPSATAEAAASNGKVEPKDEPKESQTEATQKPIKPTSDATENIDNKPATQNNSAKADSSEDSTKPDIQNSKNPSPTTTKEVKNNPQQKNMQQQQQQPNQKSQQNPHQQQQTATVNGGGGGGKKHKRPHHQHSQQNQHQLHQQQQQQQQHQQQQQY</sequence>
<evidence type="ECO:0000313" key="2">
    <source>
        <dbReference type="EnsemblMetazoa" id="AALFPA23_017236.P25122"/>
    </source>
</evidence>
<dbReference type="GeneID" id="109423336"/>
<reference evidence="3" key="1">
    <citation type="journal article" date="2015" name="Proc. Natl. Acad. Sci. U.S.A.">
        <title>Genome sequence of the Asian Tiger mosquito, Aedes albopictus, reveals insights into its biology, genetics, and evolution.</title>
        <authorList>
            <person name="Chen X.G."/>
            <person name="Jiang X."/>
            <person name="Gu J."/>
            <person name="Xu M."/>
            <person name="Wu Y."/>
            <person name="Deng Y."/>
            <person name="Zhang C."/>
            <person name="Bonizzoni M."/>
            <person name="Dermauw W."/>
            <person name="Vontas J."/>
            <person name="Armbruster P."/>
            <person name="Huang X."/>
            <person name="Yang Y."/>
            <person name="Zhang H."/>
            <person name="He W."/>
            <person name="Peng H."/>
            <person name="Liu Y."/>
            <person name="Wu K."/>
            <person name="Chen J."/>
            <person name="Lirakis M."/>
            <person name="Topalis P."/>
            <person name="Van Leeuwen T."/>
            <person name="Hall A.B."/>
            <person name="Jiang X."/>
            <person name="Thorpe C."/>
            <person name="Mueller R.L."/>
            <person name="Sun C."/>
            <person name="Waterhouse R.M."/>
            <person name="Yan G."/>
            <person name="Tu Z.J."/>
            <person name="Fang X."/>
            <person name="James A.A."/>
        </authorList>
    </citation>
    <scope>NUCLEOTIDE SEQUENCE [LARGE SCALE GENOMIC DNA]</scope>
    <source>
        <strain evidence="3">Foshan</strain>
    </source>
</reference>
<protein>
    <submittedName>
        <fullName evidence="2">Uncharacterized protein</fullName>
    </submittedName>
</protein>
<feature type="compositionally biased region" description="Low complexity" evidence="1">
    <location>
        <begin position="476"/>
        <end position="499"/>
    </location>
</feature>
<accession>A0ABM1ZCK7</accession>
<feature type="region of interest" description="Disordered" evidence="1">
    <location>
        <begin position="258"/>
        <end position="499"/>
    </location>
</feature>
<feature type="compositionally biased region" description="Basic residues" evidence="1">
    <location>
        <begin position="465"/>
        <end position="475"/>
    </location>
</feature>
<name>A0ABM1ZCK7_AEDAL</name>
<feature type="compositionally biased region" description="Basic and acidic residues" evidence="1">
    <location>
        <begin position="215"/>
        <end position="239"/>
    </location>
</feature>